<keyword evidence="3" id="KW-1185">Reference proteome</keyword>
<dbReference type="EMBL" id="JARESE010000062">
    <property type="protein sequence ID" value="MDE8653675.1"/>
    <property type="molecule type" value="Genomic_DNA"/>
</dbReference>
<accession>A0ABT5WUU5</accession>
<protein>
    <submittedName>
        <fullName evidence="2">BLUF domain-containing protein</fullName>
    </submittedName>
</protein>
<sequence>MLSLIYVSRPLIENEDRARVFDDIQAVSIARNSMLEITGLLIATPRFFAQLLEGPARGVDTVMASILADPRHHEVRVVRRSEAAVRRYPLWRMARFDGENFGIEGITPLLAAAHARDDPEAGRRLDRLMAAIAFSRASPRI</sequence>
<evidence type="ECO:0000313" key="3">
    <source>
        <dbReference type="Proteomes" id="UP001216253"/>
    </source>
</evidence>
<feature type="domain" description="BLUF" evidence="1">
    <location>
        <begin position="1"/>
        <end position="94"/>
    </location>
</feature>
<reference evidence="2 3" key="1">
    <citation type="submission" date="2023-03" db="EMBL/GenBank/DDBJ databases">
        <title>NovoSphingobium album sp. nov. isolated from polycyclic aromatic hydrocarbons- and heavy-metal polluted soil.</title>
        <authorList>
            <person name="Liu Z."/>
            <person name="Wang K."/>
        </authorList>
    </citation>
    <scope>NUCLEOTIDE SEQUENCE [LARGE SCALE GENOMIC DNA]</scope>
    <source>
        <strain evidence="2 3">H3SJ31-1</strain>
    </source>
</reference>
<evidence type="ECO:0000313" key="2">
    <source>
        <dbReference type="EMBL" id="MDE8653675.1"/>
    </source>
</evidence>
<dbReference type="Proteomes" id="UP001216253">
    <property type="component" value="Unassembled WGS sequence"/>
</dbReference>
<comment type="caution">
    <text evidence="2">The sequence shown here is derived from an EMBL/GenBank/DDBJ whole genome shotgun (WGS) entry which is preliminary data.</text>
</comment>
<dbReference type="Pfam" id="PF04940">
    <property type="entry name" value="BLUF"/>
    <property type="match status" value="1"/>
</dbReference>
<dbReference type="InterPro" id="IPR007024">
    <property type="entry name" value="BLUF_domain"/>
</dbReference>
<proteinExistence type="predicted"/>
<name>A0ABT5WUU5_9SPHN</name>
<organism evidence="2 3">
    <name type="scientific">Novosphingobium album</name>
    <name type="common">ex Liu et al. 2023</name>
    <dbReference type="NCBI Taxonomy" id="3031130"/>
    <lineage>
        <taxon>Bacteria</taxon>
        <taxon>Pseudomonadati</taxon>
        <taxon>Pseudomonadota</taxon>
        <taxon>Alphaproteobacteria</taxon>
        <taxon>Sphingomonadales</taxon>
        <taxon>Sphingomonadaceae</taxon>
        <taxon>Novosphingobium</taxon>
    </lineage>
</organism>
<dbReference type="SMART" id="SM01034">
    <property type="entry name" value="BLUF"/>
    <property type="match status" value="1"/>
</dbReference>
<dbReference type="Gene3D" id="3.30.70.100">
    <property type="match status" value="1"/>
</dbReference>
<dbReference type="SUPFAM" id="SSF54975">
    <property type="entry name" value="Acylphosphatase/BLUF domain-like"/>
    <property type="match status" value="1"/>
</dbReference>
<evidence type="ECO:0000259" key="1">
    <source>
        <dbReference type="PROSITE" id="PS50925"/>
    </source>
</evidence>
<dbReference type="PROSITE" id="PS50925">
    <property type="entry name" value="BLUF"/>
    <property type="match status" value="1"/>
</dbReference>
<gene>
    <name evidence="2" type="ORF">PYV00_18415</name>
</gene>
<dbReference type="InterPro" id="IPR036046">
    <property type="entry name" value="Acylphosphatase-like_dom_sf"/>
</dbReference>